<dbReference type="RefSeq" id="WP_072315745.1">
    <property type="nucleotide sequence ID" value="NZ_FPJE01000002.1"/>
</dbReference>
<organism evidence="1 2">
    <name type="scientific">Sinomicrobium oceani</name>
    <dbReference type="NCBI Taxonomy" id="1150368"/>
    <lineage>
        <taxon>Bacteria</taxon>
        <taxon>Pseudomonadati</taxon>
        <taxon>Bacteroidota</taxon>
        <taxon>Flavobacteriia</taxon>
        <taxon>Flavobacteriales</taxon>
        <taxon>Flavobacteriaceae</taxon>
        <taxon>Sinomicrobium</taxon>
    </lineage>
</organism>
<dbReference type="EMBL" id="FPJE01000002">
    <property type="protein sequence ID" value="SFW19072.1"/>
    <property type="molecule type" value="Genomic_DNA"/>
</dbReference>
<proteinExistence type="predicted"/>
<evidence type="ECO:0000313" key="1">
    <source>
        <dbReference type="EMBL" id="SFW19072.1"/>
    </source>
</evidence>
<dbReference type="Proteomes" id="UP000182248">
    <property type="component" value="Unassembled WGS sequence"/>
</dbReference>
<dbReference type="AlphaFoldDB" id="A0A1K1M7F7"/>
<name>A0A1K1M7F7_9FLAO</name>
<gene>
    <name evidence="1" type="ORF">SAMN02927921_00450</name>
</gene>
<protein>
    <submittedName>
        <fullName evidence="1">Uncharacterized protein</fullName>
    </submittedName>
</protein>
<keyword evidence="2" id="KW-1185">Reference proteome</keyword>
<accession>A0A1K1M7F7</accession>
<reference evidence="1 2" key="1">
    <citation type="submission" date="2016-11" db="EMBL/GenBank/DDBJ databases">
        <authorList>
            <person name="Jaros S."/>
            <person name="Januszkiewicz K."/>
            <person name="Wedrychowicz H."/>
        </authorList>
    </citation>
    <scope>NUCLEOTIDE SEQUENCE [LARGE SCALE GENOMIC DNA]</scope>
    <source>
        <strain evidence="1 2">CGMCC 1.12145</strain>
    </source>
</reference>
<evidence type="ECO:0000313" key="2">
    <source>
        <dbReference type="Proteomes" id="UP000182248"/>
    </source>
</evidence>
<dbReference type="OrthoDB" id="9839497at2"/>
<sequence>MKTLTIKSYINRKHTVPGTRSAGMLTTAFFAFLILSMTGCEQQEAEIDTPELSTANATFLVDTDCDCCGSGTETVYFDKDLSGRDIGQYGTWGTLQTVLCENGLVLQNEGQFGSFFRVNVNGQSGWTLGTIDAGITSTDFCTLIADASFEQRCDNPGAPTVPAYSPATPYEEVIGADGFAYGTSLGDYGLGYYLYPSTANVQVIRDILIWKECSTTDSCTLPANATIAYRIKDIDVTPIEVSPGVYDSEITFSWECLSICSE</sequence>
<dbReference type="STRING" id="1150368.SAMN02927921_00450"/>